<sequence>MTSDNLAKKSELASLNNDLIVKSSKVASANSNKKLACIREGIPEELQTFLSTFEIDGEFMSLEAYGSGHLHRTMRGEWQCGSKKVWYIHQCLNTSIFKDVSALMNNIETATSHLRKKLIELESNNLVVLSIVHTQGGASYAQAIDGSCWRTYEFVTDTESYDCCLDIDHAREAALTFGHFNSLLSDLDPSLFHAVIPDFIDTPKRFISFRNAVERDPEGRVEAVQKEIDFAFAHEAEAGMIMEGLRSGTFPWRITHNDMKLNNLLFCRHTGRGKCVVDLDTVMPGSNLYDFGDLVRTASVQAPEDEKELSKVEMNIEYFKALLQGFLHGIGDGLNRD</sequence>
<evidence type="ECO:0000313" key="3">
    <source>
        <dbReference type="Proteomes" id="UP000524246"/>
    </source>
</evidence>
<dbReference type="Pfam" id="PF01636">
    <property type="entry name" value="APH"/>
    <property type="match status" value="1"/>
</dbReference>
<feature type="domain" description="Aminoglycoside phosphotransferase" evidence="1">
    <location>
        <begin position="145"/>
        <end position="298"/>
    </location>
</feature>
<comment type="caution">
    <text evidence="2">The sequence shown here is derived from an EMBL/GenBank/DDBJ whole genome shotgun (WGS) entry which is preliminary data.</text>
</comment>
<proteinExistence type="predicted"/>
<keyword evidence="2" id="KW-0808">Transferase</keyword>
<accession>A0A7X9FQ54</accession>
<dbReference type="Gene3D" id="3.90.1200.10">
    <property type="match status" value="1"/>
</dbReference>
<dbReference type="GO" id="GO:0016740">
    <property type="term" value="F:transferase activity"/>
    <property type="evidence" value="ECO:0007669"/>
    <property type="project" value="UniProtKB-KW"/>
</dbReference>
<organism evidence="2 3">
    <name type="scientific">SAR324 cluster bacterium</name>
    <dbReference type="NCBI Taxonomy" id="2024889"/>
    <lineage>
        <taxon>Bacteria</taxon>
        <taxon>Deltaproteobacteria</taxon>
        <taxon>SAR324 cluster</taxon>
    </lineage>
</organism>
<dbReference type="AlphaFoldDB" id="A0A7X9FQ54"/>
<dbReference type="SUPFAM" id="SSF56112">
    <property type="entry name" value="Protein kinase-like (PK-like)"/>
    <property type="match status" value="1"/>
</dbReference>
<dbReference type="EMBL" id="JAAZON010000131">
    <property type="protein sequence ID" value="NMC62194.1"/>
    <property type="molecule type" value="Genomic_DNA"/>
</dbReference>
<evidence type="ECO:0000313" key="2">
    <source>
        <dbReference type="EMBL" id="NMC62194.1"/>
    </source>
</evidence>
<feature type="non-terminal residue" evidence="2">
    <location>
        <position position="337"/>
    </location>
</feature>
<dbReference type="InterPro" id="IPR002575">
    <property type="entry name" value="Aminoglycoside_PTrfase"/>
</dbReference>
<reference evidence="2 3" key="1">
    <citation type="journal article" date="2020" name="Biotechnol. Biofuels">
        <title>New insights from the biogas microbiome by comprehensive genome-resolved metagenomics of nearly 1600 species originating from multiple anaerobic digesters.</title>
        <authorList>
            <person name="Campanaro S."/>
            <person name="Treu L."/>
            <person name="Rodriguez-R L.M."/>
            <person name="Kovalovszki A."/>
            <person name="Ziels R.M."/>
            <person name="Maus I."/>
            <person name="Zhu X."/>
            <person name="Kougias P.G."/>
            <person name="Basile A."/>
            <person name="Luo G."/>
            <person name="Schluter A."/>
            <person name="Konstantinidis K.T."/>
            <person name="Angelidaki I."/>
        </authorList>
    </citation>
    <scope>NUCLEOTIDE SEQUENCE [LARGE SCALE GENOMIC DNA]</scope>
    <source>
        <strain evidence="2">AS27yjCOA_65</strain>
    </source>
</reference>
<evidence type="ECO:0000259" key="1">
    <source>
        <dbReference type="Pfam" id="PF01636"/>
    </source>
</evidence>
<name>A0A7X9FQ54_9DELT</name>
<gene>
    <name evidence="2" type="ORF">GYA55_03415</name>
</gene>
<protein>
    <submittedName>
        <fullName evidence="2">Aminoglycoside phosphotransferase family protein</fullName>
    </submittedName>
</protein>
<dbReference type="InterPro" id="IPR011009">
    <property type="entry name" value="Kinase-like_dom_sf"/>
</dbReference>
<dbReference type="Proteomes" id="UP000524246">
    <property type="component" value="Unassembled WGS sequence"/>
</dbReference>